<proteinExistence type="predicted"/>
<reference evidence="1 2" key="1">
    <citation type="submission" date="2017-09" db="EMBL/GenBank/DDBJ databases">
        <title>Depth-based differentiation of microbial function through sediment-hosted aquifers and enrichment of novel symbionts in the deep terrestrial subsurface.</title>
        <authorList>
            <person name="Probst A.J."/>
            <person name="Ladd B."/>
            <person name="Jarett J.K."/>
            <person name="Geller-Mcgrath D.E."/>
            <person name="Sieber C.M."/>
            <person name="Emerson J.B."/>
            <person name="Anantharaman K."/>
            <person name="Thomas B.C."/>
            <person name="Malmstrom R."/>
            <person name="Stieglmeier M."/>
            <person name="Klingl A."/>
            <person name="Woyke T."/>
            <person name="Ryan C.M."/>
            <person name="Banfield J.F."/>
        </authorList>
    </citation>
    <scope>NUCLEOTIDE SEQUENCE [LARGE SCALE GENOMIC DNA]</scope>
    <source>
        <strain evidence="1">CG12_big_fil_rev_8_21_14_0_65_43_15</strain>
    </source>
</reference>
<dbReference type="InterPro" id="IPR009000">
    <property type="entry name" value="Transl_B-barrel_sf"/>
</dbReference>
<protein>
    <submittedName>
        <fullName evidence="1">Translation elongation factor-like protein</fullName>
    </submittedName>
</protein>
<dbReference type="GO" id="GO:0003746">
    <property type="term" value="F:translation elongation factor activity"/>
    <property type="evidence" value="ECO:0007669"/>
    <property type="project" value="UniProtKB-KW"/>
</dbReference>
<dbReference type="Gene3D" id="2.40.30.10">
    <property type="entry name" value="Translation factors"/>
    <property type="match status" value="1"/>
</dbReference>
<accession>A0A2J0LF59</accession>
<evidence type="ECO:0000313" key="1">
    <source>
        <dbReference type="EMBL" id="PIW66488.1"/>
    </source>
</evidence>
<keyword evidence="1" id="KW-0648">Protein biosynthesis</keyword>
<dbReference type="SUPFAM" id="SSF50447">
    <property type="entry name" value="Translation proteins"/>
    <property type="match status" value="1"/>
</dbReference>
<evidence type="ECO:0000313" key="2">
    <source>
        <dbReference type="Proteomes" id="UP000231267"/>
    </source>
</evidence>
<sequence length="80" mass="8877">MVVIGEISHYFPHVDAGVIKLKKPLSVGDSIYIKGHTTDFKEKLSSMQIDRVPVKSAKPGDDIGILVKKRVRIGDTVYKL</sequence>
<keyword evidence="1" id="KW-0251">Elongation factor</keyword>
<name>A0A2J0LF59_9BACT</name>
<organism evidence="1 2">
    <name type="scientific">Candidatus Taenaricola geysiri</name>
    <dbReference type="NCBI Taxonomy" id="1974752"/>
    <lineage>
        <taxon>Bacteria</taxon>
        <taxon>Pseudomonadati</taxon>
        <taxon>Candidatus Omnitrophota</taxon>
        <taxon>Candidatus Taenaricola</taxon>
    </lineage>
</organism>
<dbReference type="Proteomes" id="UP000231267">
    <property type="component" value="Unassembled WGS sequence"/>
</dbReference>
<dbReference type="EMBL" id="PFGP01000069">
    <property type="protein sequence ID" value="PIW66488.1"/>
    <property type="molecule type" value="Genomic_DNA"/>
</dbReference>
<dbReference type="AlphaFoldDB" id="A0A2J0LF59"/>
<gene>
    <name evidence="1" type="ORF">COW11_03065</name>
</gene>
<comment type="caution">
    <text evidence="1">The sequence shown here is derived from an EMBL/GenBank/DDBJ whole genome shotgun (WGS) entry which is preliminary data.</text>
</comment>